<keyword evidence="2" id="KW-1185">Reference proteome</keyword>
<protein>
    <submittedName>
        <fullName evidence="1">Uncharacterized protein</fullName>
    </submittedName>
</protein>
<reference evidence="2" key="1">
    <citation type="journal article" date="2019" name="Int. J. Syst. Evol. Microbiol.">
        <title>The Global Catalogue of Microorganisms (GCM) 10K type strain sequencing project: providing services to taxonomists for standard genome sequencing and annotation.</title>
        <authorList>
            <consortium name="The Broad Institute Genomics Platform"/>
            <consortium name="The Broad Institute Genome Sequencing Center for Infectious Disease"/>
            <person name="Wu L."/>
            <person name="Ma J."/>
        </authorList>
    </citation>
    <scope>NUCLEOTIDE SEQUENCE [LARGE SCALE GENOMIC DNA]</scope>
    <source>
        <strain evidence="2">CCUG 56098</strain>
    </source>
</reference>
<dbReference type="EMBL" id="JBHTKM010000063">
    <property type="protein sequence ID" value="MFD1016268.1"/>
    <property type="molecule type" value="Genomic_DNA"/>
</dbReference>
<proteinExistence type="predicted"/>
<evidence type="ECO:0000313" key="1">
    <source>
        <dbReference type="EMBL" id="MFD1016268.1"/>
    </source>
</evidence>
<accession>A0ABW3KUH6</accession>
<name>A0ABW3KUH6_9FLAO</name>
<comment type="caution">
    <text evidence="1">The sequence shown here is derived from an EMBL/GenBank/DDBJ whole genome shotgun (WGS) entry which is preliminary data.</text>
</comment>
<sequence length="230" mass="26534">MKSFYISMVCLCFLLSCKSDKKQTAEPVQVKQELTTAQKIAHAHGFEHWPKVSKVQFTFQVDKDTVKGKGRAWTWYPKEHRVILKTAQDTVDYVRKEVDSTYKAADQAFINDKFWLFIPFQLVWDTTAELSEPKTATAPISKTPLNMITLTYPEVGGYTPGDAYDIYYNNDYIIKEWTFRKGNSKEPTLSTTFETLQDYEGIKIAKDHKQEGGLWNLNFTDVSITLDNKN</sequence>
<dbReference type="Proteomes" id="UP001597086">
    <property type="component" value="Unassembled WGS sequence"/>
</dbReference>
<gene>
    <name evidence="1" type="ORF">ACFQ13_10085</name>
</gene>
<evidence type="ECO:0000313" key="2">
    <source>
        <dbReference type="Proteomes" id="UP001597086"/>
    </source>
</evidence>
<dbReference type="RefSeq" id="WP_386116911.1">
    <property type="nucleotide sequence ID" value="NZ_JBHTKM010000063.1"/>
</dbReference>
<dbReference type="PROSITE" id="PS51257">
    <property type="entry name" value="PROKAR_LIPOPROTEIN"/>
    <property type="match status" value="1"/>
</dbReference>
<organism evidence="1 2">
    <name type="scientific">Winogradskyella rapida</name>
    <dbReference type="NCBI Taxonomy" id="549701"/>
    <lineage>
        <taxon>Bacteria</taxon>
        <taxon>Pseudomonadati</taxon>
        <taxon>Bacteroidota</taxon>
        <taxon>Flavobacteriia</taxon>
        <taxon>Flavobacteriales</taxon>
        <taxon>Flavobacteriaceae</taxon>
        <taxon>Winogradskyella</taxon>
    </lineage>
</organism>